<dbReference type="Proteomes" id="UP000022910">
    <property type="component" value="Unassembled WGS sequence"/>
</dbReference>
<dbReference type="EMBL" id="JEMT01023953">
    <property type="protein sequence ID" value="EXX63416.1"/>
    <property type="molecule type" value="Genomic_DNA"/>
</dbReference>
<evidence type="ECO:0000313" key="3">
    <source>
        <dbReference type="Proteomes" id="UP000022910"/>
    </source>
</evidence>
<comment type="caution">
    <text evidence="2">The sequence shown here is derived from an EMBL/GenBank/DDBJ whole genome shotgun (WGS) entry which is preliminary data.</text>
</comment>
<keyword evidence="3" id="KW-1185">Reference proteome</keyword>
<evidence type="ECO:0000313" key="2">
    <source>
        <dbReference type="EMBL" id="EXX63416.1"/>
    </source>
</evidence>
<dbReference type="AlphaFoldDB" id="A0A015KU11"/>
<protein>
    <submittedName>
        <fullName evidence="2">Uncharacterized protein</fullName>
    </submittedName>
</protein>
<organism evidence="2 3">
    <name type="scientific">Rhizophagus irregularis (strain DAOM 197198w)</name>
    <name type="common">Glomus intraradices</name>
    <dbReference type="NCBI Taxonomy" id="1432141"/>
    <lineage>
        <taxon>Eukaryota</taxon>
        <taxon>Fungi</taxon>
        <taxon>Fungi incertae sedis</taxon>
        <taxon>Mucoromycota</taxon>
        <taxon>Glomeromycotina</taxon>
        <taxon>Glomeromycetes</taxon>
        <taxon>Glomerales</taxon>
        <taxon>Glomeraceae</taxon>
        <taxon>Rhizophagus</taxon>
    </lineage>
</organism>
<name>A0A015KU11_RHIIW</name>
<reference evidence="2 3" key="1">
    <citation type="submission" date="2014-02" db="EMBL/GenBank/DDBJ databases">
        <title>Single nucleus genome sequencing reveals high similarity among nuclei of an endomycorrhizal fungus.</title>
        <authorList>
            <person name="Lin K."/>
            <person name="Geurts R."/>
            <person name="Zhang Z."/>
            <person name="Limpens E."/>
            <person name="Saunders D.G."/>
            <person name="Mu D."/>
            <person name="Pang E."/>
            <person name="Cao H."/>
            <person name="Cha H."/>
            <person name="Lin T."/>
            <person name="Zhou Q."/>
            <person name="Shang Y."/>
            <person name="Li Y."/>
            <person name="Ivanov S."/>
            <person name="Sharma T."/>
            <person name="Velzen R.V."/>
            <person name="Ruijter N.D."/>
            <person name="Aanen D.K."/>
            <person name="Win J."/>
            <person name="Kamoun S."/>
            <person name="Bisseling T."/>
            <person name="Huang S."/>
        </authorList>
    </citation>
    <scope>NUCLEOTIDE SEQUENCE [LARGE SCALE GENOMIC DNA]</scope>
    <source>
        <strain evidence="3">DAOM197198w</strain>
    </source>
</reference>
<proteinExistence type="predicted"/>
<accession>A0A015KU11</accession>
<evidence type="ECO:0000256" key="1">
    <source>
        <dbReference type="SAM" id="SignalP"/>
    </source>
</evidence>
<keyword evidence="1" id="KW-0732">Signal</keyword>
<dbReference type="HOGENOM" id="CLU_181710_0_0_1"/>
<dbReference type="OrthoDB" id="2441256at2759"/>
<feature type="chain" id="PRO_5001476179" evidence="1">
    <location>
        <begin position="20"/>
        <end position="71"/>
    </location>
</feature>
<feature type="signal peptide" evidence="1">
    <location>
        <begin position="1"/>
        <end position="19"/>
    </location>
</feature>
<sequence length="71" mass="8119">MLLGLAFPHLKIWLSQVLASLSRMPRLLGSFQQLLTVCHVSSHSDRHEQKLAKIRMEESNPSNRLIRANNV</sequence>
<gene>
    <name evidence="2" type="ORF">RirG_152530</name>
</gene>